<dbReference type="Gene3D" id="2.40.420.20">
    <property type="match status" value="1"/>
</dbReference>
<sequence>MKIFIRYVLPPALIFGSIAVVIFLFMIRPEPPEREPVETAMLVDTIAAEQAGDHFVVGAQGTVQPRTQTTLVTEVSGKVTSISDAFVAGGFFRAGEVLVEIDPSDYETALKQAEAELAAARARLSDERSRSEQARRDWEQLHGSDGREPSDLVLRIPQLEQARASVQAAEAAVARAERNLERTRISLPYDGMVRSRAVDIGQYVGAGTTLGRTFAVDVAEVRLPLPDRDLAFVNLPRPGREDQPSPRVRFYADVGGERGSWTGEIVRTEGVVEETTRLTYAVARIEDPYGLLGADRNVPLPMGTYVQAEIHGRSAAGLMELPREALRDGDRLFIADEDNRLEIRNVDVVRSTAQRVYLSNSIEPGERVITTAITTPIPGTKLNVRQPGSDEPELRILPAQDEAGSEDGQSQEVAAQTEDS</sequence>
<dbReference type="PANTHER" id="PTHR30469">
    <property type="entry name" value="MULTIDRUG RESISTANCE PROTEIN MDTA"/>
    <property type="match status" value="1"/>
</dbReference>
<comment type="caution">
    <text evidence="5">The sequence shown here is derived from an EMBL/GenBank/DDBJ whole genome shotgun (WGS) entry which is preliminary data.</text>
</comment>
<dbReference type="RefSeq" id="WP_116650349.1">
    <property type="nucleotide sequence ID" value="NZ_QUZK01000031.1"/>
</dbReference>
<evidence type="ECO:0000259" key="4">
    <source>
        <dbReference type="Pfam" id="PF25917"/>
    </source>
</evidence>
<organism evidence="5 6">
    <name type="scientific">Wenzhouxiangella sediminis</name>
    <dbReference type="NCBI Taxonomy" id="1792836"/>
    <lineage>
        <taxon>Bacteria</taxon>
        <taxon>Pseudomonadati</taxon>
        <taxon>Pseudomonadota</taxon>
        <taxon>Gammaproteobacteria</taxon>
        <taxon>Chromatiales</taxon>
        <taxon>Wenzhouxiangellaceae</taxon>
        <taxon>Wenzhouxiangella</taxon>
    </lineage>
</organism>
<dbReference type="Gene3D" id="2.40.50.100">
    <property type="match status" value="1"/>
</dbReference>
<dbReference type="Proteomes" id="UP000260351">
    <property type="component" value="Unassembled WGS sequence"/>
</dbReference>
<evidence type="ECO:0000313" key="5">
    <source>
        <dbReference type="EMBL" id="RFF30786.1"/>
    </source>
</evidence>
<dbReference type="NCBIfam" id="TIGR01730">
    <property type="entry name" value="RND_mfp"/>
    <property type="match status" value="1"/>
</dbReference>
<dbReference type="AlphaFoldDB" id="A0A3E1K9H3"/>
<dbReference type="GO" id="GO:0015562">
    <property type="term" value="F:efflux transmembrane transporter activity"/>
    <property type="evidence" value="ECO:0007669"/>
    <property type="project" value="TreeGrafter"/>
</dbReference>
<feature type="region of interest" description="Disordered" evidence="2">
    <location>
        <begin position="379"/>
        <end position="420"/>
    </location>
</feature>
<dbReference type="Gene3D" id="1.10.287.470">
    <property type="entry name" value="Helix hairpin bin"/>
    <property type="match status" value="1"/>
</dbReference>
<protein>
    <submittedName>
        <fullName evidence="5">Efflux RND transporter periplasmic adaptor subunit</fullName>
    </submittedName>
</protein>
<reference evidence="5 6" key="1">
    <citation type="submission" date="2018-08" db="EMBL/GenBank/DDBJ databases">
        <title>Wenzhouxiangella salilacus sp. nov., a novel bacterium isolated from a saline lake in Xinjiang Province, China.</title>
        <authorList>
            <person name="Han S."/>
        </authorList>
    </citation>
    <scope>NUCLEOTIDE SEQUENCE [LARGE SCALE GENOMIC DNA]</scope>
    <source>
        <strain evidence="5 6">XDB06</strain>
    </source>
</reference>
<dbReference type="Gene3D" id="2.40.30.170">
    <property type="match status" value="1"/>
</dbReference>
<gene>
    <name evidence="5" type="ORF">DZC52_06645</name>
</gene>
<keyword evidence="3" id="KW-1133">Transmembrane helix</keyword>
<dbReference type="GO" id="GO:1990281">
    <property type="term" value="C:efflux pump complex"/>
    <property type="evidence" value="ECO:0007669"/>
    <property type="project" value="TreeGrafter"/>
</dbReference>
<keyword evidence="6" id="KW-1185">Reference proteome</keyword>
<proteinExistence type="inferred from homology"/>
<feature type="transmembrane region" description="Helical" evidence="3">
    <location>
        <begin position="7"/>
        <end position="27"/>
    </location>
</feature>
<dbReference type="Pfam" id="PF25917">
    <property type="entry name" value="BSH_RND"/>
    <property type="match status" value="1"/>
</dbReference>
<name>A0A3E1K9H3_9GAMM</name>
<accession>A0A3E1K9H3</accession>
<evidence type="ECO:0000313" key="6">
    <source>
        <dbReference type="Proteomes" id="UP000260351"/>
    </source>
</evidence>
<evidence type="ECO:0000256" key="3">
    <source>
        <dbReference type="SAM" id="Phobius"/>
    </source>
</evidence>
<comment type="similarity">
    <text evidence="1">Belongs to the membrane fusion protein (MFP) (TC 8.A.1) family.</text>
</comment>
<evidence type="ECO:0000256" key="2">
    <source>
        <dbReference type="SAM" id="MobiDB-lite"/>
    </source>
</evidence>
<evidence type="ECO:0000256" key="1">
    <source>
        <dbReference type="ARBA" id="ARBA00009477"/>
    </source>
</evidence>
<feature type="region of interest" description="Disordered" evidence="2">
    <location>
        <begin position="124"/>
        <end position="149"/>
    </location>
</feature>
<dbReference type="EMBL" id="QUZK01000031">
    <property type="protein sequence ID" value="RFF30786.1"/>
    <property type="molecule type" value="Genomic_DNA"/>
</dbReference>
<dbReference type="InterPro" id="IPR058625">
    <property type="entry name" value="MdtA-like_BSH"/>
</dbReference>
<dbReference type="InterPro" id="IPR006143">
    <property type="entry name" value="RND_pump_MFP"/>
</dbReference>
<dbReference type="PANTHER" id="PTHR30469:SF12">
    <property type="entry name" value="MULTIDRUG RESISTANCE PROTEIN MDTA"/>
    <property type="match status" value="1"/>
</dbReference>
<keyword evidence="3" id="KW-0472">Membrane</keyword>
<feature type="domain" description="Multidrug resistance protein MdtA-like barrel-sandwich hybrid" evidence="4">
    <location>
        <begin position="72"/>
        <end position="210"/>
    </location>
</feature>
<keyword evidence="3" id="KW-0812">Transmembrane</keyword>
<dbReference type="OrthoDB" id="5730196at2"/>
<dbReference type="SUPFAM" id="SSF111369">
    <property type="entry name" value="HlyD-like secretion proteins"/>
    <property type="match status" value="1"/>
</dbReference>